<protein>
    <recommendedName>
        <fullName evidence="3">Aspartyl/asparaginy/proline hydroxylase domain-containing protein</fullName>
    </recommendedName>
</protein>
<dbReference type="PANTHER" id="PTHR12366">
    <property type="entry name" value="ASPARTYL/ASPARAGINYL BETA-HYDROXYLASE"/>
    <property type="match status" value="1"/>
</dbReference>
<evidence type="ECO:0000256" key="2">
    <source>
        <dbReference type="SAM" id="SignalP"/>
    </source>
</evidence>
<dbReference type="PANTHER" id="PTHR12366:SF32">
    <property type="entry name" value="ASPARTATE BETA-HYDROXYLASE ISOFORM X1"/>
    <property type="match status" value="1"/>
</dbReference>
<evidence type="ECO:0000259" key="3">
    <source>
        <dbReference type="Pfam" id="PF05118"/>
    </source>
</evidence>
<evidence type="ECO:0000313" key="5">
    <source>
        <dbReference type="Proteomes" id="UP001642484"/>
    </source>
</evidence>
<gene>
    <name evidence="4" type="ORF">CCMP2556_LOCUS13630</name>
</gene>
<keyword evidence="2" id="KW-0732">Signal</keyword>
<dbReference type="Gene3D" id="2.60.120.330">
    <property type="entry name" value="B-lactam Antibiotic, Isopenicillin N Synthase, Chain"/>
    <property type="match status" value="1"/>
</dbReference>
<comment type="caution">
    <text evidence="4">The sequence shown here is derived from an EMBL/GenBank/DDBJ whole genome shotgun (WGS) entry which is preliminary data.</text>
</comment>
<dbReference type="InterPro" id="IPR027443">
    <property type="entry name" value="IPNS-like_sf"/>
</dbReference>
<reference evidence="4 5" key="1">
    <citation type="submission" date="2024-02" db="EMBL/GenBank/DDBJ databases">
        <authorList>
            <person name="Chen Y."/>
            <person name="Shah S."/>
            <person name="Dougan E. K."/>
            <person name="Thang M."/>
            <person name="Chan C."/>
        </authorList>
    </citation>
    <scope>NUCLEOTIDE SEQUENCE [LARGE SCALE GENOMIC DNA]</scope>
</reference>
<evidence type="ECO:0000313" key="4">
    <source>
        <dbReference type="EMBL" id="CAK9019342.1"/>
    </source>
</evidence>
<dbReference type="InterPro" id="IPR039038">
    <property type="entry name" value="ASPH"/>
</dbReference>
<dbReference type="EMBL" id="CAXAMN010006825">
    <property type="protein sequence ID" value="CAK9019342.1"/>
    <property type="molecule type" value="Genomic_DNA"/>
</dbReference>
<organism evidence="4 5">
    <name type="scientific">Durusdinium trenchii</name>
    <dbReference type="NCBI Taxonomy" id="1381693"/>
    <lineage>
        <taxon>Eukaryota</taxon>
        <taxon>Sar</taxon>
        <taxon>Alveolata</taxon>
        <taxon>Dinophyceae</taxon>
        <taxon>Suessiales</taxon>
        <taxon>Symbiodiniaceae</taxon>
        <taxon>Durusdinium</taxon>
    </lineage>
</organism>
<comment type="similarity">
    <text evidence="1">Belongs to the aspartyl/asparaginyl beta-hydroxylase family.</text>
</comment>
<feature type="domain" description="Aspartyl/asparaginy/proline hydroxylase" evidence="3">
    <location>
        <begin position="248"/>
        <end position="409"/>
    </location>
</feature>
<dbReference type="InterPro" id="IPR007803">
    <property type="entry name" value="Asp/Arg/Pro-Hydrxlase"/>
</dbReference>
<proteinExistence type="inferred from homology"/>
<dbReference type="Pfam" id="PF05118">
    <property type="entry name" value="Asp_Arg_Hydrox"/>
    <property type="match status" value="1"/>
</dbReference>
<name>A0ABP0JZD2_9DINO</name>
<feature type="chain" id="PRO_5046533975" description="Aspartyl/asparaginy/proline hydroxylase domain-containing protein" evidence="2">
    <location>
        <begin position="22"/>
        <end position="432"/>
    </location>
</feature>
<evidence type="ECO:0000256" key="1">
    <source>
        <dbReference type="ARBA" id="ARBA00007730"/>
    </source>
</evidence>
<dbReference type="Proteomes" id="UP001642484">
    <property type="component" value="Unassembled WGS sequence"/>
</dbReference>
<feature type="signal peptide" evidence="2">
    <location>
        <begin position="1"/>
        <end position="21"/>
    </location>
</feature>
<sequence>MRPAILRAPLLCSVFLEIAAAFDLLSSIGRFFNVASDEAVPSSESSPAPYALFTHEAGQLHCDDRTLRHPCVAELKAFLEDKNHTQKRQNALSCVHEVMETSQDYWELKNMTHLLLDLDTKDHVFDKESRDNDFISAGIGFAKKLMAHPECLNDFDTKGELECRCVPLYGKVSTLKLKNAGKLEEAQELFQQVRDMAWQGRERQYAPGEAVPWDDFHHTPQIWVRGLRSMPVWPRATWKDLPICSLLEEHFPIIQEETARALANEATSGFEDAYRFLYEKGEWNRVLLYHGRKFTEECDRVFPKTCALLRKWLPSKPGLPWTSDQNEQVMVIKMKQGTDVETHSGPANNILNIHLGISGLEGAKLFVANETYSWDQGKVIAWDGSYDHRVHCLDCKETRVIMMVRYMHPDMSPEHYKGHTRTHFEEIPIEMQ</sequence>
<keyword evidence="5" id="KW-1185">Reference proteome</keyword>
<accession>A0ABP0JZD2</accession>